<proteinExistence type="inferred from homology"/>
<keyword evidence="5 8" id="KW-0560">Oxidoreductase</keyword>
<dbReference type="EMBL" id="JBHLTL010000001">
    <property type="protein sequence ID" value="MFC0588271.1"/>
    <property type="molecule type" value="Genomic_DNA"/>
</dbReference>
<keyword evidence="3" id="KW-0285">Flavoprotein</keyword>
<name>A0ABV6PEM6_9SPHN</name>
<dbReference type="Gene3D" id="3.50.50.100">
    <property type="match status" value="1"/>
</dbReference>
<dbReference type="PANTHER" id="PTHR42913:SF3">
    <property type="entry name" value="64 KDA MITOCHONDRIAL NADH DEHYDROGENASE (EUROFUNG)"/>
    <property type="match status" value="1"/>
</dbReference>
<dbReference type="InterPro" id="IPR051169">
    <property type="entry name" value="NADH-Q_oxidoreductase"/>
</dbReference>
<evidence type="ECO:0000256" key="1">
    <source>
        <dbReference type="ARBA" id="ARBA00001974"/>
    </source>
</evidence>
<reference evidence="8 9" key="1">
    <citation type="submission" date="2024-09" db="EMBL/GenBank/DDBJ databases">
        <authorList>
            <person name="Sun Q."/>
            <person name="Mori K."/>
        </authorList>
    </citation>
    <scope>NUCLEOTIDE SEQUENCE [LARGE SCALE GENOMIC DNA]</scope>
    <source>
        <strain evidence="8 9">NCAIM B.02537</strain>
    </source>
</reference>
<dbReference type="EC" id="1.6.5.-" evidence="8"/>
<evidence type="ECO:0000256" key="4">
    <source>
        <dbReference type="ARBA" id="ARBA00022827"/>
    </source>
</evidence>
<feature type="domain" description="External alternative NADH-ubiquinone oxidoreductase-like C-terminal" evidence="7">
    <location>
        <begin position="348"/>
        <end position="402"/>
    </location>
</feature>
<evidence type="ECO:0000259" key="6">
    <source>
        <dbReference type="Pfam" id="PF07992"/>
    </source>
</evidence>
<dbReference type="InterPro" id="IPR054585">
    <property type="entry name" value="NDH2-like_C"/>
</dbReference>
<dbReference type="InterPro" id="IPR023753">
    <property type="entry name" value="FAD/NAD-binding_dom"/>
</dbReference>
<evidence type="ECO:0000259" key="7">
    <source>
        <dbReference type="Pfam" id="PF22366"/>
    </source>
</evidence>
<evidence type="ECO:0000256" key="2">
    <source>
        <dbReference type="ARBA" id="ARBA00005272"/>
    </source>
</evidence>
<dbReference type="SUPFAM" id="SSF51905">
    <property type="entry name" value="FAD/NAD(P)-binding domain"/>
    <property type="match status" value="1"/>
</dbReference>
<comment type="caution">
    <text evidence="8">The sequence shown here is derived from an EMBL/GenBank/DDBJ whole genome shotgun (WGS) entry which is preliminary data.</text>
</comment>
<dbReference type="Pfam" id="PF22366">
    <property type="entry name" value="NDH2_C"/>
    <property type="match status" value="1"/>
</dbReference>
<dbReference type="RefSeq" id="WP_379479778.1">
    <property type="nucleotide sequence ID" value="NZ_JBHLTL010000001.1"/>
</dbReference>
<comment type="cofactor">
    <cofactor evidence="1">
        <name>FAD</name>
        <dbReference type="ChEBI" id="CHEBI:57692"/>
    </cofactor>
</comment>
<protein>
    <submittedName>
        <fullName evidence="8">NAD(P)/FAD-dependent oxidoreductase</fullName>
        <ecNumber evidence="8">1.6.5.-</ecNumber>
    </submittedName>
</protein>
<keyword evidence="4" id="KW-0274">FAD</keyword>
<dbReference type="Pfam" id="PF07992">
    <property type="entry name" value="Pyr_redox_2"/>
    <property type="match status" value="1"/>
</dbReference>
<sequence length="438" mass="46938">MASVPRVVVIGAGFGGLAAVKALARAPVAITLVDQRNHHLFQPLLYQVATAALSPADVAGPIRSILRDQDNVHVVLDRVVGIDRSARDVCLASGKRLTYDWLIVATGARHSYFGRDEWAQHAPGIKSIEDATAVRSKVLLALERAETETDKARRDALLTFVVIGGGPTGVEMAGAIVELAHRSVSRDFRTITPHCSRVILINLASRLLQTFPEDLSAIALANLEKLGVEVRLSTPITAIEADHVVAGDERIPTHTAIWAAGVQASPAAQWLDAAADPAGRVVVDDALHPHGDERIFVVGDTACCAGPQGVALPGTAPVAKQQGQHAARAIRAAVANRPAPPFHYRNFGNLATIGRSHAVIDFGWSRVSGLLAWLIWSTAHVYFLVGFRNRLQVGANLIWNYLTYARHARLITGAHAAPAVSISQTHDLFKGEKHDRAA</sequence>
<comment type="similarity">
    <text evidence="2">Belongs to the NADH dehydrogenase family.</text>
</comment>
<dbReference type="InterPro" id="IPR036188">
    <property type="entry name" value="FAD/NAD-bd_sf"/>
</dbReference>
<evidence type="ECO:0000313" key="8">
    <source>
        <dbReference type="EMBL" id="MFC0588271.1"/>
    </source>
</evidence>
<dbReference type="PANTHER" id="PTHR42913">
    <property type="entry name" value="APOPTOSIS-INDUCING FACTOR 1"/>
    <property type="match status" value="1"/>
</dbReference>
<evidence type="ECO:0000256" key="5">
    <source>
        <dbReference type="ARBA" id="ARBA00023002"/>
    </source>
</evidence>
<keyword evidence="9" id="KW-1185">Reference proteome</keyword>
<accession>A0ABV6PEM6</accession>
<evidence type="ECO:0000256" key="3">
    <source>
        <dbReference type="ARBA" id="ARBA00022630"/>
    </source>
</evidence>
<evidence type="ECO:0000313" key="9">
    <source>
        <dbReference type="Proteomes" id="UP001589943"/>
    </source>
</evidence>
<feature type="domain" description="FAD/NAD(P)-binding" evidence="6">
    <location>
        <begin position="6"/>
        <end position="323"/>
    </location>
</feature>
<dbReference type="PRINTS" id="PR00411">
    <property type="entry name" value="PNDRDTASEI"/>
</dbReference>
<dbReference type="Proteomes" id="UP001589943">
    <property type="component" value="Unassembled WGS sequence"/>
</dbReference>
<dbReference type="PRINTS" id="PR00368">
    <property type="entry name" value="FADPNR"/>
</dbReference>
<gene>
    <name evidence="8" type="ORF">ACFFF7_02480</name>
</gene>
<dbReference type="GO" id="GO:0016491">
    <property type="term" value="F:oxidoreductase activity"/>
    <property type="evidence" value="ECO:0007669"/>
    <property type="project" value="UniProtKB-KW"/>
</dbReference>
<organism evidence="8 9">
    <name type="scientific">Novosphingobium aquiterrae</name>
    <dbReference type="NCBI Taxonomy" id="624388"/>
    <lineage>
        <taxon>Bacteria</taxon>
        <taxon>Pseudomonadati</taxon>
        <taxon>Pseudomonadota</taxon>
        <taxon>Alphaproteobacteria</taxon>
        <taxon>Sphingomonadales</taxon>
        <taxon>Sphingomonadaceae</taxon>
        <taxon>Novosphingobium</taxon>
    </lineage>
</organism>